<evidence type="ECO:0000313" key="3">
    <source>
        <dbReference type="Proteomes" id="UP000238762"/>
    </source>
</evidence>
<evidence type="ECO:0000256" key="1">
    <source>
        <dbReference type="SAM" id="Phobius"/>
    </source>
</evidence>
<keyword evidence="1" id="KW-0472">Membrane</keyword>
<evidence type="ECO:0008006" key="4">
    <source>
        <dbReference type="Google" id="ProtNLM"/>
    </source>
</evidence>
<dbReference type="EMBL" id="PVWJ01000001">
    <property type="protein sequence ID" value="PSB05248.1"/>
    <property type="molecule type" value="Genomic_DNA"/>
</dbReference>
<feature type="transmembrane region" description="Helical" evidence="1">
    <location>
        <begin position="21"/>
        <end position="44"/>
    </location>
</feature>
<keyword evidence="1" id="KW-0812">Transmembrane</keyword>
<gene>
    <name evidence="2" type="ORF">C7B64_00125</name>
</gene>
<feature type="transmembrane region" description="Helical" evidence="1">
    <location>
        <begin position="165"/>
        <end position="185"/>
    </location>
</feature>
<keyword evidence="3" id="KW-1185">Reference proteome</keyword>
<organism evidence="2 3">
    <name type="scientific">Merismopedia glauca CCAP 1448/3</name>
    <dbReference type="NCBI Taxonomy" id="1296344"/>
    <lineage>
        <taxon>Bacteria</taxon>
        <taxon>Bacillati</taxon>
        <taxon>Cyanobacteriota</taxon>
        <taxon>Cyanophyceae</taxon>
        <taxon>Synechococcales</taxon>
        <taxon>Merismopediaceae</taxon>
        <taxon>Merismopedia</taxon>
    </lineage>
</organism>
<keyword evidence="1" id="KW-1133">Transmembrane helix</keyword>
<dbReference type="Proteomes" id="UP000238762">
    <property type="component" value="Unassembled WGS sequence"/>
</dbReference>
<reference evidence="2 3" key="2">
    <citation type="submission" date="2018-03" db="EMBL/GenBank/DDBJ databases">
        <title>The ancient ancestry and fast evolution of plastids.</title>
        <authorList>
            <person name="Moore K.R."/>
            <person name="Magnabosco C."/>
            <person name="Momper L."/>
            <person name="Gold D.A."/>
            <person name="Bosak T."/>
            <person name="Fournier G.P."/>
        </authorList>
    </citation>
    <scope>NUCLEOTIDE SEQUENCE [LARGE SCALE GENOMIC DNA]</scope>
    <source>
        <strain evidence="2 3">CCAP 1448/3</strain>
    </source>
</reference>
<feature type="transmembrane region" description="Helical" evidence="1">
    <location>
        <begin position="64"/>
        <end position="85"/>
    </location>
</feature>
<sequence>MNTPSHAILNLAILGQQHKPQFNLAIVIGAILPDIPIFIFYFVSKFISKLPEKTIWTEAYYQPLWQDLIATFHSFPLALIAWGIARYQGWKLAEIICLSLVWHSLLDIPVHSEDAHRHFFPFSNYRFISPISYWNPRHYGNIVSPIERLIVLVASFYVFPWVSSYVGKSLIVMVNLVYIISYFYMRR</sequence>
<protein>
    <recommendedName>
        <fullName evidence="4">Metal-dependent hydrolase</fullName>
    </recommendedName>
</protein>
<dbReference type="AlphaFoldDB" id="A0A2T1CAQ9"/>
<dbReference type="RefSeq" id="WP_106286631.1">
    <property type="nucleotide sequence ID" value="NZ_CAWNTC010000090.1"/>
</dbReference>
<name>A0A2T1CAQ9_9CYAN</name>
<evidence type="ECO:0000313" key="2">
    <source>
        <dbReference type="EMBL" id="PSB05248.1"/>
    </source>
</evidence>
<dbReference type="OrthoDB" id="7631418at2"/>
<proteinExistence type="predicted"/>
<reference evidence="2 3" key="1">
    <citation type="submission" date="2018-02" db="EMBL/GenBank/DDBJ databases">
        <authorList>
            <person name="Cohen D.B."/>
            <person name="Kent A.D."/>
        </authorList>
    </citation>
    <scope>NUCLEOTIDE SEQUENCE [LARGE SCALE GENOMIC DNA]</scope>
    <source>
        <strain evidence="2 3">CCAP 1448/3</strain>
    </source>
</reference>
<accession>A0A2T1CAQ9</accession>
<comment type="caution">
    <text evidence="2">The sequence shown here is derived from an EMBL/GenBank/DDBJ whole genome shotgun (WGS) entry which is preliminary data.</text>
</comment>